<organism evidence="1 2">
    <name type="scientific">Novipirellula rosea</name>
    <dbReference type="NCBI Taxonomy" id="1031540"/>
    <lineage>
        <taxon>Bacteria</taxon>
        <taxon>Pseudomonadati</taxon>
        <taxon>Planctomycetota</taxon>
        <taxon>Planctomycetia</taxon>
        <taxon>Pirellulales</taxon>
        <taxon>Pirellulaceae</taxon>
        <taxon>Novipirellula</taxon>
    </lineage>
</organism>
<evidence type="ECO:0000313" key="2">
    <source>
        <dbReference type="Proteomes" id="UP001500840"/>
    </source>
</evidence>
<keyword evidence="2" id="KW-1185">Reference proteome</keyword>
<protein>
    <submittedName>
        <fullName evidence="1">Uncharacterized protein</fullName>
    </submittedName>
</protein>
<comment type="caution">
    <text evidence="1">The sequence shown here is derived from an EMBL/GenBank/DDBJ whole genome shotgun (WGS) entry which is preliminary data.</text>
</comment>
<accession>A0ABP8MQ37</accession>
<sequence>MTGVDGKSVYSFADDGELYTHRNRKLPSGEPREEHGIVIETKLPALQGGDDYDSECVISLSWVDAHFDSESILEKLIEIPTSYDESIADHVTNLYYYEHLGFDNVRLRFVDRDDDRFRIELTGACDDPNNGPDGRLDIHVDTVVRLRRVSAEQTG</sequence>
<reference evidence="2" key="1">
    <citation type="journal article" date="2019" name="Int. J. Syst. Evol. Microbiol.">
        <title>The Global Catalogue of Microorganisms (GCM) 10K type strain sequencing project: providing services to taxonomists for standard genome sequencing and annotation.</title>
        <authorList>
            <consortium name="The Broad Institute Genomics Platform"/>
            <consortium name="The Broad Institute Genome Sequencing Center for Infectious Disease"/>
            <person name="Wu L."/>
            <person name="Ma J."/>
        </authorList>
    </citation>
    <scope>NUCLEOTIDE SEQUENCE [LARGE SCALE GENOMIC DNA]</scope>
    <source>
        <strain evidence="2">JCM 17759</strain>
    </source>
</reference>
<dbReference type="Proteomes" id="UP001500840">
    <property type="component" value="Unassembled WGS sequence"/>
</dbReference>
<gene>
    <name evidence="1" type="ORF">GCM10023156_26180</name>
</gene>
<evidence type="ECO:0000313" key="1">
    <source>
        <dbReference type="EMBL" id="GAA4454176.1"/>
    </source>
</evidence>
<dbReference type="EMBL" id="BAABGA010000035">
    <property type="protein sequence ID" value="GAA4454176.1"/>
    <property type="molecule type" value="Genomic_DNA"/>
</dbReference>
<dbReference type="RefSeq" id="WP_345322647.1">
    <property type="nucleotide sequence ID" value="NZ_BAABGA010000035.1"/>
</dbReference>
<proteinExistence type="predicted"/>
<name>A0ABP8MQ37_9BACT</name>